<organism evidence="1 2">
    <name type="scientific">Symbiodinium microadriaticum</name>
    <name type="common">Dinoflagellate</name>
    <name type="synonym">Zooxanthella microadriatica</name>
    <dbReference type="NCBI Taxonomy" id="2951"/>
    <lineage>
        <taxon>Eukaryota</taxon>
        <taxon>Sar</taxon>
        <taxon>Alveolata</taxon>
        <taxon>Dinophyceae</taxon>
        <taxon>Suessiales</taxon>
        <taxon>Symbiodiniaceae</taxon>
        <taxon>Symbiodinium</taxon>
    </lineage>
</organism>
<dbReference type="EMBL" id="LSRX01001182">
    <property type="protein sequence ID" value="OLP82557.1"/>
    <property type="molecule type" value="Genomic_DNA"/>
</dbReference>
<name>A0A1Q9CI79_SYMMI</name>
<keyword evidence="2" id="KW-1185">Reference proteome</keyword>
<sequence>MEHAIIAAKMTYIKYHGSLIHSINDSGEFCITDLPLIDAPNNKGKKFKEFFHIVEGVSAADCDLIRSIYSSDPPKVNELPDSVRPRDALGDSCVLQLAISPEQDGTYMVLKFFHSTAFIPLGLAKAFCAWKVSVINYQVANNNDHVKCAFLYILQRLQGEQWLTQSLMNKVSAKAMKKDDSGEGKNWEPSDDELRAGIAYISDYAPLSNTKNEQFLWCLLNVRDRASPIYGWPHHVVNKACINRTTGNSQTDPEYFFPFLLHDLDQTFLEKVSGKRLLPSSSPSKHPDQVIHRFDSCSMLKDWLKPTNKKFYNLYKEGQHVKYPGYQEALEAEANLVSELLASPSEKEYLARGRSHGQWAERYGAELTTPRSNMSTAAITTSPAMILRLIRISSTETILTTQLL</sequence>
<protein>
    <submittedName>
        <fullName evidence="1">Uncharacterized protein</fullName>
    </submittedName>
</protein>
<dbReference type="Proteomes" id="UP000186817">
    <property type="component" value="Unassembled WGS sequence"/>
</dbReference>
<gene>
    <name evidence="1" type="ORF">AK812_SmicGene36775</name>
</gene>
<accession>A0A1Q9CI79</accession>
<proteinExistence type="predicted"/>
<dbReference type="OrthoDB" id="10402764at2759"/>
<dbReference type="AlphaFoldDB" id="A0A1Q9CI79"/>
<evidence type="ECO:0000313" key="2">
    <source>
        <dbReference type="Proteomes" id="UP000186817"/>
    </source>
</evidence>
<comment type="caution">
    <text evidence="1">The sequence shown here is derived from an EMBL/GenBank/DDBJ whole genome shotgun (WGS) entry which is preliminary data.</text>
</comment>
<evidence type="ECO:0000313" key="1">
    <source>
        <dbReference type="EMBL" id="OLP82557.1"/>
    </source>
</evidence>
<reference evidence="1 2" key="1">
    <citation type="submission" date="2016-02" db="EMBL/GenBank/DDBJ databases">
        <title>Genome analysis of coral dinoflagellate symbionts highlights evolutionary adaptations to a symbiotic lifestyle.</title>
        <authorList>
            <person name="Aranda M."/>
            <person name="Li Y."/>
            <person name="Liew Y.J."/>
            <person name="Baumgarten S."/>
            <person name="Simakov O."/>
            <person name="Wilson M."/>
            <person name="Piel J."/>
            <person name="Ashoor H."/>
            <person name="Bougouffa S."/>
            <person name="Bajic V.B."/>
            <person name="Ryu T."/>
            <person name="Ravasi T."/>
            <person name="Bayer T."/>
            <person name="Micklem G."/>
            <person name="Kim H."/>
            <person name="Bhak J."/>
            <person name="Lajeunesse T.C."/>
            <person name="Voolstra C.R."/>
        </authorList>
    </citation>
    <scope>NUCLEOTIDE SEQUENCE [LARGE SCALE GENOMIC DNA]</scope>
    <source>
        <strain evidence="1 2">CCMP2467</strain>
    </source>
</reference>